<evidence type="ECO:0000256" key="2">
    <source>
        <dbReference type="ARBA" id="ARBA00023015"/>
    </source>
</evidence>
<dbReference type="GO" id="GO:0000976">
    <property type="term" value="F:transcription cis-regulatory region binding"/>
    <property type="evidence" value="ECO:0007669"/>
    <property type="project" value="TreeGrafter"/>
</dbReference>
<dbReference type="STRING" id="33007.HMPREF3198_00033"/>
<dbReference type="AlphaFoldDB" id="A0A2I1IMX7"/>
<reference evidence="7 8" key="1">
    <citation type="submission" date="2017-12" db="EMBL/GenBank/DDBJ databases">
        <title>Phylogenetic diversity of female urinary microbiome.</title>
        <authorList>
            <person name="Thomas-White K."/>
            <person name="Wolfe A.J."/>
        </authorList>
    </citation>
    <scope>NUCLEOTIDE SEQUENCE [LARGE SCALE GENOMIC DNA]</scope>
    <source>
        <strain evidence="7 8">UMB0402</strain>
    </source>
</reference>
<dbReference type="GO" id="GO:0003700">
    <property type="term" value="F:DNA-binding transcription factor activity"/>
    <property type="evidence" value="ECO:0007669"/>
    <property type="project" value="TreeGrafter"/>
</dbReference>
<dbReference type="Gene3D" id="3.40.50.2300">
    <property type="match status" value="2"/>
</dbReference>
<evidence type="ECO:0000313" key="7">
    <source>
        <dbReference type="EMBL" id="PKY72442.1"/>
    </source>
</evidence>
<accession>A0A2I1IMX7</accession>
<dbReference type="InterPro" id="IPR000843">
    <property type="entry name" value="HTH_LacI"/>
</dbReference>
<evidence type="ECO:0000256" key="3">
    <source>
        <dbReference type="ARBA" id="ARBA00023125"/>
    </source>
</evidence>
<organism evidence="7 8">
    <name type="scientific">Winkia neuii</name>
    <dbReference type="NCBI Taxonomy" id="33007"/>
    <lineage>
        <taxon>Bacteria</taxon>
        <taxon>Bacillati</taxon>
        <taxon>Actinomycetota</taxon>
        <taxon>Actinomycetes</taxon>
        <taxon>Actinomycetales</taxon>
        <taxon>Actinomycetaceae</taxon>
        <taxon>Winkia</taxon>
    </lineage>
</organism>
<dbReference type="Gene3D" id="1.10.260.40">
    <property type="entry name" value="lambda repressor-like DNA-binding domains"/>
    <property type="match status" value="1"/>
</dbReference>
<dbReference type="CDD" id="cd01392">
    <property type="entry name" value="HTH_LacI"/>
    <property type="match status" value="1"/>
</dbReference>
<evidence type="ECO:0000256" key="4">
    <source>
        <dbReference type="ARBA" id="ARBA00023163"/>
    </source>
</evidence>
<keyword evidence="3" id="KW-0238">DNA-binding</keyword>
<dbReference type="SUPFAM" id="SSF47413">
    <property type="entry name" value="lambda repressor-like DNA-binding domains"/>
    <property type="match status" value="1"/>
</dbReference>
<comment type="caution">
    <text evidence="7">The sequence shown here is derived from an EMBL/GenBank/DDBJ whole genome shotgun (WGS) entry which is preliminary data.</text>
</comment>
<keyword evidence="2" id="KW-0805">Transcription regulation</keyword>
<dbReference type="InterPro" id="IPR028082">
    <property type="entry name" value="Peripla_BP_I"/>
</dbReference>
<dbReference type="SMART" id="SM00354">
    <property type="entry name" value="HTH_LACI"/>
    <property type="match status" value="1"/>
</dbReference>
<dbReference type="Pfam" id="PF00356">
    <property type="entry name" value="LacI"/>
    <property type="match status" value="1"/>
</dbReference>
<dbReference type="SUPFAM" id="SSF53822">
    <property type="entry name" value="Periplasmic binding protein-like I"/>
    <property type="match status" value="1"/>
</dbReference>
<sequence>MITQKDLASRLGMSVSTVSRALAGSPQIPADTVKRVRALAEKMGYRRYGPASALRTQKTGVLGLAVGDIDNPFFASLAHHVERAAQHLGMSLLIANGQEDAAAQEKIVISMVEQRVDGLLLVPTGSPTAGTRKLVGQVPTVTVDRNLAGAGLDAALVDATVAVRQLASHIAQAGYRHPAILCGPNDTSTGRDRAQLVRTELRKVFPDTALPTAHIPHSPDRAATACRDLIRNTPTDVIIAGGNMIALGALKILNRCSLHIGLATFDDLPWFSAVRPSLTAIGTDVQQLAENAIDLLKRRMDSPDAPALTLWQQATLYPRESTTPCHQLGPARPADTLAWGTHRGRPASNSKPSSQPTRPAGAPKPSTRPLSEKE</sequence>
<keyword evidence="1" id="KW-0678">Repressor</keyword>
<proteinExistence type="predicted"/>
<dbReference type="Proteomes" id="UP000235122">
    <property type="component" value="Unassembled WGS sequence"/>
</dbReference>
<gene>
    <name evidence="7" type="ORF">CYJ19_06275</name>
</gene>
<dbReference type="PROSITE" id="PS50932">
    <property type="entry name" value="HTH_LACI_2"/>
    <property type="match status" value="1"/>
</dbReference>
<keyword evidence="8" id="KW-1185">Reference proteome</keyword>
<name>A0A2I1IMX7_9ACTO</name>
<dbReference type="PANTHER" id="PTHR30146">
    <property type="entry name" value="LACI-RELATED TRANSCRIPTIONAL REPRESSOR"/>
    <property type="match status" value="1"/>
</dbReference>
<evidence type="ECO:0000259" key="6">
    <source>
        <dbReference type="PROSITE" id="PS50932"/>
    </source>
</evidence>
<dbReference type="GeneID" id="35866372"/>
<dbReference type="RefSeq" id="WP_024332288.1">
    <property type="nucleotide sequence ID" value="NZ_JASOXK010000013.1"/>
</dbReference>
<feature type="compositionally biased region" description="Polar residues" evidence="5">
    <location>
        <begin position="347"/>
        <end position="357"/>
    </location>
</feature>
<keyword evidence="4" id="KW-0804">Transcription</keyword>
<dbReference type="Pfam" id="PF00532">
    <property type="entry name" value="Peripla_BP_1"/>
    <property type="match status" value="1"/>
</dbReference>
<feature type="domain" description="HTH lacI-type" evidence="6">
    <location>
        <begin position="2"/>
        <end position="56"/>
    </location>
</feature>
<dbReference type="EMBL" id="PKKO01000003">
    <property type="protein sequence ID" value="PKY72442.1"/>
    <property type="molecule type" value="Genomic_DNA"/>
</dbReference>
<dbReference type="InterPro" id="IPR010982">
    <property type="entry name" value="Lambda_DNA-bd_dom_sf"/>
</dbReference>
<dbReference type="PANTHER" id="PTHR30146:SF148">
    <property type="entry name" value="HTH-TYPE TRANSCRIPTIONAL REPRESSOR PURR-RELATED"/>
    <property type="match status" value="1"/>
</dbReference>
<evidence type="ECO:0000256" key="5">
    <source>
        <dbReference type="SAM" id="MobiDB-lite"/>
    </source>
</evidence>
<feature type="region of interest" description="Disordered" evidence="5">
    <location>
        <begin position="321"/>
        <end position="374"/>
    </location>
</feature>
<dbReference type="InterPro" id="IPR001761">
    <property type="entry name" value="Peripla_BP/Lac1_sug-bd_dom"/>
</dbReference>
<evidence type="ECO:0000256" key="1">
    <source>
        <dbReference type="ARBA" id="ARBA00022491"/>
    </source>
</evidence>
<protein>
    <submittedName>
        <fullName evidence="7">LacI family transcriptional regulator</fullName>
    </submittedName>
</protein>
<evidence type="ECO:0000313" key="8">
    <source>
        <dbReference type="Proteomes" id="UP000235122"/>
    </source>
</evidence>